<dbReference type="AlphaFoldDB" id="A0AAV6LAK9"/>
<reference evidence="1" key="1">
    <citation type="submission" date="2020-08" db="EMBL/GenBank/DDBJ databases">
        <title>Plant Genome Project.</title>
        <authorList>
            <person name="Zhang R.-G."/>
        </authorList>
    </citation>
    <scope>NUCLEOTIDE SEQUENCE</scope>
    <source>
        <strain evidence="1">WSP0</strain>
        <tissue evidence="1">Leaf</tissue>
    </source>
</reference>
<proteinExistence type="predicted"/>
<dbReference type="Proteomes" id="UP000823749">
    <property type="component" value="Chromosome 2"/>
</dbReference>
<gene>
    <name evidence="1" type="ORF">RHGRI_004975</name>
</gene>
<keyword evidence="2" id="KW-1185">Reference proteome</keyword>
<accession>A0AAV6LAK9</accession>
<name>A0AAV6LAK9_9ERIC</name>
<comment type="caution">
    <text evidence="1">The sequence shown here is derived from an EMBL/GenBank/DDBJ whole genome shotgun (WGS) entry which is preliminary data.</text>
</comment>
<dbReference type="EMBL" id="JACTNZ010000002">
    <property type="protein sequence ID" value="KAG5562103.1"/>
    <property type="molecule type" value="Genomic_DNA"/>
</dbReference>
<evidence type="ECO:0000313" key="1">
    <source>
        <dbReference type="EMBL" id="KAG5562103.1"/>
    </source>
</evidence>
<evidence type="ECO:0000313" key="2">
    <source>
        <dbReference type="Proteomes" id="UP000823749"/>
    </source>
</evidence>
<protein>
    <submittedName>
        <fullName evidence="1">Uncharacterized protein</fullName>
    </submittedName>
</protein>
<sequence length="137" mass="15370">MDQFHRFSPPRGPIPQRPWVFNFAEITPSSLLVGTIHRKADTRRKWWCSLRIHGKHTDFVAVPTDSSGGSLKTLIGCTDRRSGPRLLSWGTRRRMVPDELSFPSWSCTGSATAVDLNCRRWLAGHAGWAAIIPKFGA</sequence>
<organism evidence="1 2">
    <name type="scientific">Rhododendron griersonianum</name>
    <dbReference type="NCBI Taxonomy" id="479676"/>
    <lineage>
        <taxon>Eukaryota</taxon>
        <taxon>Viridiplantae</taxon>
        <taxon>Streptophyta</taxon>
        <taxon>Embryophyta</taxon>
        <taxon>Tracheophyta</taxon>
        <taxon>Spermatophyta</taxon>
        <taxon>Magnoliopsida</taxon>
        <taxon>eudicotyledons</taxon>
        <taxon>Gunneridae</taxon>
        <taxon>Pentapetalae</taxon>
        <taxon>asterids</taxon>
        <taxon>Ericales</taxon>
        <taxon>Ericaceae</taxon>
        <taxon>Ericoideae</taxon>
        <taxon>Rhodoreae</taxon>
        <taxon>Rhododendron</taxon>
    </lineage>
</organism>